<dbReference type="SUPFAM" id="SSF53955">
    <property type="entry name" value="Lysozyme-like"/>
    <property type="match status" value="1"/>
</dbReference>
<gene>
    <name evidence="1" type="ORF">NP590_07860</name>
</gene>
<dbReference type="RefSeq" id="WP_256601774.1">
    <property type="nucleotide sequence ID" value="NZ_JANIBJ010000012.1"/>
</dbReference>
<sequence length="222" mass="25034">MSEFICEESNDSPVWGLVDLFAWKTLPQQLGGGKQYIQAFKDNWVKHNKTTILAAAARYNIPPLLLAGVCWIEVGGDPNFIDGVAFEVRSFDWSGPDWVDRNLTITRHPAKTSFGAVSIQLRTAAETLGLDPGKMSTDQLRDLADCLQRDVFNVDVVARHLRQLIEHDKLHGSLPELSMDQVRIVGARYNRGVGLSMEELLKNTSYGDFIVKFWPRFTELLK</sequence>
<organism evidence="1 2">
    <name type="scientific">Methylomonas subterranea</name>
    <dbReference type="NCBI Taxonomy" id="2952225"/>
    <lineage>
        <taxon>Bacteria</taxon>
        <taxon>Pseudomonadati</taxon>
        <taxon>Pseudomonadota</taxon>
        <taxon>Gammaproteobacteria</taxon>
        <taxon>Methylococcales</taxon>
        <taxon>Methylococcaceae</taxon>
        <taxon>Methylomonas</taxon>
    </lineage>
</organism>
<evidence type="ECO:0000313" key="1">
    <source>
        <dbReference type="EMBL" id="MCQ8104015.1"/>
    </source>
</evidence>
<keyword evidence="2" id="KW-1185">Reference proteome</keyword>
<dbReference type="Proteomes" id="UP001524499">
    <property type="component" value="Unassembled WGS sequence"/>
</dbReference>
<accession>A0ABT1TEZ1</accession>
<dbReference type="EMBL" id="JANIBJ010000012">
    <property type="protein sequence ID" value="MCQ8104015.1"/>
    <property type="molecule type" value="Genomic_DNA"/>
</dbReference>
<reference evidence="1 2" key="1">
    <citation type="submission" date="2022-07" db="EMBL/GenBank/DDBJ databases">
        <title>Methylomonas rivi sp. nov., Methylomonas rosea sp. nov., Methylomonas aureus sp. nov. and Methylomonas subterranea sp. nov., four novel methanotrophs isolated from a freshwater creek and the deep terrestrial subsurface.</title>
        <authorList>
            <person name="Abin C."/>
            <person name="Sankaranarayanan K."/>
            <person name="Garner C."/>
            <person name="Sindelar R."/>
            <person name="Kotary K."/>
            <person name="Garner R."/>
            <person name="Barclay S."/>
            <person name="Lawson P."/>
            <person name="Krumholz L."/>
        </authorList>
    </citation>
    <scope>NUCLEOTIDE SEQUENCE [LARGE SCALE GENOMIC DNA]</scope>
    <source>
        <strain evidence="1 2">SURF-2</strain>
    </source>
</reference>
<comment type="caution">
    <text evidence="1">The sequence shown here is derived from an EMBL/GenBank/DDBJ whole genome shotgun (WGS) entry which is preliminary data.</text>
</comment>
<evidence type="ECO:0000313" key="2">
    <source>
        <dbReference type="Proteomes" id="UP001524499"/>
    </source>
</evidence>
<protein>
    <submittedName>
        <fullName evidence="1">Uncharacterized protein</fullName>
    </submittedName>
</protein>
<dbReference type="InterPro" id="IPR023346">
    <property type="entry name" value="Lysozyme-like_dom_sf"/>
</dbReference>
<dbReference type="Gene3D" id="1.10.530.10">
    <property type="match status" value="1"/>
</dbReference>
<proteinExistence type="predicted"/>
<name>A0ABT1TEZ1_9GAMM</name>